<dbReference type="GO" id="GO:0016020">
    <property type="term" value="C:membrane"/>
    <property type="evidence" value="ECO:0007669"/>
    <property type="project" value="InterPro"/>
</dbReference>
<dbReference type="GO" id="GO:0005737">
    <property type="term" value="C:cytoplasm"/>
    <property type="evidence" value="ECO:0000318"/>
    <property type="project" value="GO_Central"/>
</dbReference>
<dbReference type="EMBL" id="DS114700">
    <property type="protein sequence ID" value="EAX86234.1"/>
    <property type="molecule type" value="Genomic_DNA"/>
</dbReference>
<keyword evidence="8" id="KW-0812">Transmembrane</keyword>
<dbReference type="VEuPathDB" id="TrichDB:TVAG_387200"/>
<dbReference type="GO" id="GO:0004222">
    <property type="term" value="F:metalloendopeptidase activity"/>
    <property type="evidence" value="ECO:0007669"/>
    <property type="project" value="InterPro"/>
</dbReference>
<dbReference type="SUPFAM" id="SSF55486">
    <property type="entry name" value="Metalloproteases ('zincins'), catalytic domain"/>
    <property type="match status" value="1"/>
</dbReference>
<dbReference type="GO" id="GO:0006508">
    <property type="term" value="P:proteolysis"/>
    <property type="evidence" value="ECO:0007669"/>
    <property type="project" value="UniProtKB-KW"/>
</dbReference>
<keyword evidence="4" id="KW-0378">Hydrolase</keyword>
<dbReference type="PANTHER" id="PTHR10942:SF0">
    <property type="entry name" value="LEISHMANOLYSIN-LIKE PEPTIDASE"/>
    <property type="match status" value="1"/>
</dbReference>
<feature type="binding site" evidence="7">
    <location>
        <position position="184"/>
    </location>
    <ligand>
        <name>Zn(2+)</name>
        <dbReference type="ChEBI" id="CHEBI:29105"/>
        <note>catalytic</note>
    </ligand>
</feature>
<reference evidence="9" key="2">
    <citation type="journal article" date="2007" name="Science">
        <title>Draft genome sequence of the sexually transmitted pathogen Trichomonas vaginalis.</title>
        <authorList>
            <person name="Carlton J.M."/>
            <person name="Hirt R.P."/>
            <person name="Silva J.C."/>
            <person name="Delcher A.L."/>
            <person name="Schatz M."/>
            <person name="Zhao Q."/>
            <person name="Wortman J.R."/>
            <person name="Bidwell S.L."/>
            <person name="Alsmark U.C.M."/>
            <person name="Besteiro S."/>
            <person name="Sicheritz-Ponten T."/>
            <person name="Noel C.J."/>
            <person name="Dacks J.B."/>
            <person name="Foster P.G."/>
            <person name="Simillion C."/>
            <person name="Van de Peer Y."/>
            <person name="Miranda-Saavedra D."/>
            <person name="Barton G.J."/>
            <person name="Westrop G.D."/>
            <person name="Mueller S."/>
            <person name="Dessi D."/>
            <person name="Fiori P.L."/>
            <person name="Ren Q."/>
            <person name="Paulsen I."/>
            <person name="Zhang H."/>
            <person name="Bastida-Corcuera F.D."/>
            <person name="Simoes-Barbosa A."/>
            <person name="Brown M.T."/>
            <person name="Hayes R.D."/>
            <person name="Mukherjee M."/>
            <person name="Okumura C.Y."/>
            <person name="Schneider R."/>
            <person name="Smith A.J."/>
            <person name="Vanacova S."/>
            <person name="Villalvazo M."/>
            <person name="Haas B.J."/>
            <person name="Pertea M."/>
            <person name="Feldblyum T.V."/>
            <person name="Utterback T.R."/>
            <person name="Shu C.L."/>
            <person name="Osoegawa K."/>
            <person name="de Jong P.J."/>
            <person name="Hrdy I."/>
            <person name="Horvathova L."/>
            <person name="Zubacova Z."/>
            <person name="Dolezal P."/>
            <person name="Malik S.B."/>
            <person name="Logsdon J.M. Jr."/>
            <person name="Henze K."/>
            <person name="Gupta A."/>
            <person name="Wang C.C."/>
            <person name="Dunne R.L."/>
            <person name="Upcroft J.A."/>
            <person name="Upcroft P."/>
            <person name="White O."/>
            <person name="Salzberg S.L."/>
            <person name="Tang P."/>
            <person name="Chiu C.-H."/>
            <person name="Lee Y.-S."/>
            <person name="Embley T.M."/>
            <person name="Coombs G.H."/>
            <person name="Mottram J.C."/>
            <person name="Tachezy J."/>
            <person name="Fraser-Liggett C.M."/>
            <person name="Johnson P.J."/>
        </authorList>
    </citation>
    <scope>NUCLEOTIDE SEQUENCE [LARGE SCALE GENOMIC DNA]</scope>
    <source>
        <strain evidence="9">G3</strain>
    </source>
</reference>
<dbReference type="KEGG" id="tva:4743877"/>
<sequence>MIYVEPLLDDYTLENTQYYEYPTPQTMKKTDLHITVIATSLGRDSISPAMGGSYVIDEMTKRPIQGVLLIDTKHIPLNIEGEDTIPKYVFMSYIHEFIHILGFEYEQIKNFHPIGSYNPYQIDDSLCYFTKYGVDFLVLTTPFAHIFAKNHYGVDEFIGDNGTRCKSGIQLETGGDSDIIRLNHLEGRLFLDDIMTGYNLGPFENEGDTPIKSETFQRITDATLAVLLDTGNYKINYKMASPLVWGNPESIDGKPIKDFAIGPPQAVFPFHYTIGLFNSDPHTLFNYKGLGFPVTEDIDEAHRNDTQKMDERFCNHQNFYNPANYDYYGGNDIFDYMMLVRPITMCPKDQASLPGGPDCYTFTCDGYDSVSFPISIPNKGTTHFKCTSKDDQSLAYIDKDGGQVEIKCVNPEIFCRTVKLADMKFKKNPFIDGVIHLNDEDQGPGPDIYPNITNNSTVDDSNNKKQNYFQKHLKYFIIGFVILGILILVTIFLLILVNRRDNISSSQAGLEDLQQD</sequence>
<dbReference type="SMR" id="A2G9D4"/>
<evidence type="ECO:0000256" key="3">
    <source>
        <dbReference type="ARBA" id="ARBA00022723"/>
    </source>
</evidence>
<evidence type="ECO:0000256" key="6">
    <source>
        <dbReference type="ARBA" id="ARBA00023049"/>
    </source>
</evidence>
<evidence type="ECO:0000256" key="7">
    <source>
        <dbReference type="PIRSR" id="PIRSR601577-2"/>
    </source>
</evidence>
<dbReference type="Proteomes" id="UP000001542">
    <property type="component" value="Unassembled WGS sequence"/>
</dbReference>
<comment type="similarity">
    <text evidence="1">Belongs to the peptidase M8 family.</text>
</comment>
<protein>
    <submittedName>
        <fullName evidence="9">GP63-like</fullName>
    </submittedName>
</protein>
<keyword evidence="8" id="KW-1133">Transmembrane helix</keyword>
<dbReference type="GO" id="GO:0007155">
    <property type="term" value="P:cell adhesion"/>
    <property type="evidence" value="ECO:0007669"/>
    <property type="project" value="InterPro"/>
</dbReference>
<name>A2G9D4_TRIV3</name>
<gene>
    <name evidence="9" type="ORF">TVAG_387200</name>
</gene>
<reference evidence="9" key="1">
    <citation type="submission" date="2006-10" db="EMBL/GenBank/DDBJ databases">
        <authorList>
            <person name="Amadeo P."/>
            <person name="Zhao Q."/>
            <person name="Wortman J."/>
            <person name="Fraser-Liggett C."/>
            <person name="Carlton J."/>
        </authorList>
    </citation>
    <scope>NUCLEOTIDE SEQUENCE</scope>
    <source>
        <strain evidence="9">G3</strain>
    </source>
</reference>
<dbReference type="RefSeq" id="XP_001299164.1">
    <property type="nucleotide sequence ID" value="XM_001299163.1"/>
</dbReference>
<accession>A2G9D4</accession>
<keyword evidence="8" id="KW-0472">Membrane</keyword>
<evidence type="ECO:0000256" key="8">
    <source>
        <dbReference type="SAM" id="Phobius"/>
    </source>
</evidence>
<keyword evidence="5 7" id="KW-0862">Zinc</keyword>
<evidence type="ECO:0000256" key="2">
    <source>
        <dbReference type="ARBA" id="ARBA00022670"/>
    </source>
</evidence>
<dbReference type="PANTHER" id="PTHR10942">
    <property type="entry name" value="LEISHMANOLYSIN-LIKE PEPTIDASE"/>
    <property type="match status" value="1"/>
</dbReference>
<proteinExistence type="inferred from homology"/>
<evidence type="ECO:0000256" key="5">
    <source>
        <dbReference type="ARBA" id="ARBA00022833"/>
    </source>
</evidence>
<dbReference type="GO" id="GO:0046872">
    <property type="term" value="F:metal ion binding"/>
    <property type="evidence" value="ECO:0007669"/>
    <property type="project" value="UniProtKB-KW"/>
</dbReference>
<dbReference type="Pfam" id="PF01457">
    <property type="entry name" value="Peptidase_M8"/>
    <property type="match status" value="1"/>
</dbReference>
<dbReference type="VEuPathDB" id="TrichDB:TVAGG3_0070730"/>
<dbReference type="OrthoDB" id="289255at2759"/>
<dbReference type="AlphaFoldDB" id="A2G9D4"/>
<dbReference type="FunFam" id="3.90.132.10:FF:000004">
    <property type="entry name" value="GP63-like"/>
    <property type="match status" value="1"/>
</dbReference>
<organism evidence="9 10">
    <name type="scientific">Trichomonas vaginalis (strain ATCC PRA-98 / G3)</name>
    <dbReference type="NCBI Taxonomy" id="412133"/>
    <lineage>
        <taxon>Eukaryota</taxon>
        <taxon>Metamonada</taxon>
        <taxon>Parabasalia</taxon>
        <taxon>Trichomonadida</taxon>
        <taxon>Trichomonadidae</taxon>
        <taxon>Trichomonas</taxon>
    </lineage>
</organism>
<feature type="transmembrane region" description="Helical" evidence="8">
    <location>
        <begin position="475"/>
        <end position="497"/>
    </location>
</feature>
<dbReference type="GO" id="GO:0008233">
    <property type="term" value="F:peptidase activity"/>
    <property type="evidence" value="ECO:0000318"/>
    <property type="project" value="GO_Central"/>
</dbReference>
<dbReference type="InParanoid" id="A2G9D4"/>
<keyword evidence="6 7" id="KW-0482">Metalloprotease</keyword>
<keyword evidence="10" id="KW-1185">Reference proteome</keyword>
<keyword evidence="2" id="KW-0645">Protease</keyword>
<evidence type="ECO:0000313" key="9">
    <source>
        <dbReference type="EMBL" id="EAX86234.1"/>
    </source>
</evidence>
<evidence type="ECO:0000256" key="4">
    <source>
        <dbReference type="ARBA" id="ARBA00022801"/>
    </source>
</evidence>
<comment type="cofactor">
    <cofactor evidence="7">
        <name>Zn(2+)</name>
        <dbReference type="ChEBI" id="CHEBI:29105"/>
    </cofactor>
    <text evidence="7">Binds 1 zinc ion per subunit.</text>
</comment>
<evidence type="ECO:0000256" key="1">
    <source>
        <dbReference type="ARBA" id="ARBA00005860"/>
    </source>
</evidence>
<evidence type="ECO:0000313" key="10">
    <source>
        <dbReference type="Proteomes" id="UP000001542"/>
    </source>
</evidence>
<dbReference type="InterPro" id="IPR001577">
    <property type="entry name" value="Peptidase_M8"/>
</dbReference>
<dbReference type="Gene3D" id="3.90.132.10">
    <property type="entry name" value="Leishmanolysin , domain 2"/>
    <property type="match status" value="1"/>
</dbReference>
<keyword evidence="3 7" id="KW-0479">Metal-binding</keyword>